<gene>
    <name evidence="1" type="ORF">CP99DC5_1147</name>
</gene>
<organism evidence="1 2">
    <name type="scientific">Chlamydia psittaci 99DC5</name>
    <dbReference type="NCBI Taxonomy" id="1112251"/>
    <lineage>
        <taxon>Bacteria</taxon>
        <taxon>Pseudomonadati</taxon>
        <taxon>Chlamydiota</taxon>
        <taxon>Chlamydiia</taxon>
        <taxon>Chlamydiales</taxon>
        <taxon>Chlamydiaceae</taxon>
        <taxon>Chlamydia/Chlamydophila group</taxon>
        <taxon>Chlamydia</taxon>
    </lineage>
</organism>
<dbReference type="EMBL" id="ATLC01000025">
    <property type="protein sequence ID" value="EPJ29694.1"/>
    <property type="molecule type" value="Genomic_DNA"/>
</dbReference>
<comment type="caution">
    <text evidence="1">The sequence shown here is derived from an EMBL/GenBank/DDBJ whole genome shotgun (WGS) entry which is preliminary data.</text>
</comment>
<dbReference type="Proteomes" id="UP000014627">
    <property type="component" value="Unassembled WGS sequence"/>
</dbReference>
<keyword evidence="2" id="KW-1185">Reference proteome</keyword>
<accession>A0ABN0MR77</accession>
<reference evidence="1 2" key="1">
    <citation type="submission" date="2013-04" db="EMBL/GenBank/DDBJ databases">
        <title>Genome sequence of Chlamydia psittaci 99DC5.</title>
        <authorList>
            <person name="Huot-Creasy H."/>
            <person name="McCracken C.L."/>
            <person name="Humphries M."/>
            <person name="Sachse K."/>
            <person name="Laroucau K."/>
            <person name="Bavoil P."/>
            <person name="Myers G.S."/>
        </authorList>
    </citation>
    <scope>NUCLEOTIDE SEQUENCE [LARGE SCALE GENOMIC DNA]</scope>
    <source>
        <strain evidence="1 2">99DC5</strain>
    </source>
</reference>
<sequence length="61" mass="7106">MCSVNSSQRVTAFPSRSLPLRLFLRNFQSDMWKPIEGYGENGNIVRYLPKRSCLKNCFVFC</sequence>
<proteinExistence type="predicted"/>
<protein>
    <submittedName>
        <fullName evidence="1">Nef attachable protein</fullName>
    </submittedName>
</protein>
<name>A0ABN0MR77_CHLPS</name>
<evidence type="ECO:0000313" key="2">
    <source>
        <dbReference type="Proteomes" id="UP000014627"/>
    </source>
</evidence>
<evidence type="ECO:0000313" key="1">
    <source>
        <dbReference type="EMBL" id="EPJ29694.1"/>
    </source>
</evidence>